<evidence type="ECO:0000313" key="2">
    <source>
        <dbReference type="Proteomes" id="UP000887116"/>
    </source>
</evidence>
<evidence type="ECO:0000313" key="1">
    <source>
        <dbReference type="EMBL" id="GFQ72519.1"/>
    </source>
</evidence>
<gene>
    <name evidence="1" type="ORF">TNCT_12891</name>
</gene>
<dbReference type="Proteomes" id="UP000887116">
    <property type="component" value="Unassembled WGS sequence"/>
</dbReference>
<proteinExistence type="predicted"/>
<dbReference type="OrthoDB" id="6441043at2759"/>
<dbReference type="EMBL" id="BMAO01001332">
    <property type="protein sequence ID" value="GFQ72519.1"/>
    <property type="molecule type" value="Genomic_DNA"/>
</dbReference>
<name>A0A8X6GRT9_TRICU</name>
<protein>
    <submittedName>
        <fullName evidence="1">Uncharacterized protein</fullName>
    </submittedName>
</protein>
<sequence>MHQVNFRKRISMQSIFYAVKNNSRQNRLRQTEEEGFGLDVRTRKSGGETEEFFSIVCLKRALRITSDLEIAACPITSVHCCRYGNLRPPPRLPNKLLDMDTVKRTGR</sequence>
<dbReference type="AlphaFoldDB" id="A0A8X6GRT9"/>
<comment type="caution">
    <text evidence="1">The sequence shown here is derived from an EMBL/GenBank/DDBJ whole genome shotgun (WGS) entry which is preliminary data.</text>
</comment>
<organism evidence="1 2">
    <name type="scientific">Trichonephila clavata</name>
    <name type="common">Joro spider</name>
    <name type="synonym">Nephila clavata</name>
    <dbReference type="NCBI Taxonomy" id="2740835"/>
    <lineage>
        <taxon>Eukaryota</taxon>
        <taxon>Metazoa</taxon>
        <taxon>Ecdysozoa</taxon>
        <taxon>Arthropoda</taxon>
        <taxon>Chelicerata</taxon>
        <taxon>Arachnida</taxon>
        <taxon>Araneae</taxon>
        <taxon>Araneomorphae</taxon>
        <taxon>Entelegynae</taxon>
        <taxon>Araneoidea</taxon>
        <taxon>Nephilidae</taxon>
        <taxon>Trichonephila</taxon>
    </lineage>
</organism>
<accession>A0A8X6GRT9</accession>
<reference evidence="1" key="1">
    <citation type="submission" date="2020-07" db="EMBL/GenBank/DDBJ databases">
        <title>Multicomponent nature underlies the extraordinary mechanical properties of spider dragline silk.</title>
        <authorList>
            <person name="Kono N."/>
            <person name="Nakamura H."/>
            <person name="Mori M."/>
            <person name="Yoshida Y."/>
            <person name="Ohtoshi R."/>
            <person name="Malay A.D."/>
            <person name="Moran D.A.P."/>
            <person name="Tomita M."/>
            <person name="Numata K."/>
            <person name="Arakawa K."/>
        </authorList>
    </citation>
    <scope>NUCLEOTIDE SEQUENCE</scope>
</reference>
<keyword evidence="2" id="KW-1185">Reference proteome</keyword>